<organism evidence="1 2">
    <name type="scientific">Microbispora hainanensis</name>
    <dbReference type="NCBI Taxonomy" id="568844"/>
    <lineage>
        <taxon>Bacteria</taxon>
        <taxon>Bacillati</taxon>
        <taxon>Actinomycetota</taxon>
        <taxon>Actinomycetes</taxon>
        <taxon>Streptosporangiales</taxon>
        <taxon>Streptosporangiaceae</taxon>
        <taxon>Microbispora</taxon>
    </lineage>
</organism>
<sequence length="124" mass="13966">MDCYDYRGAVLWNPRAGELWRRFTQALPATFARHLGVSQAELRRRLRLSYAKVAEYQARGLIHFHAVIRLDGPDGPSDRPPDWATVPVLQNAIRETAAAVSVPVPDDDPSFVSRWGTQLDVDPI</sequence>
<dbReference type="AlphaFoldDB" id="A0A544XSV6"/>
<evidence type="ECO:0000313" key="1">
    <source>
        <dbReference type="EMBL" id="TQS07579.1"/>
    </source>
</evidence>
<dbReference type="EMBL" id="VIRM01000099">
    <property type="protein sequence ID" value="TQS07579.1"/>
    <property type="molecule type" value="Genomic_DNA"/>
</dbReference>
<dbReference type="InterPro" id="IPR046828">
    <property type="entry name" value="RepSA"/>
</dbReference>
<dbReference type="Proteomes" id="UP000316541">
    <property type="component" value="Unassembled WGS sequence"/>
</dbReference>
<accession>A0A544XSV6</accession>
<dbReference type="Pfam" id="PF20199">
    <property type="entry name" value="RepSA"/>
    <property type="match status" value="1"/>
</dbReference>
<reference evidence="1 2" key="1">
    <citation type="submission" date="2019-07" db="EMBL/GenBank/DDBJ databases">
        <title>Microbispora hainanensis DSM 45428.</title>
        <authorList>
            <person name="Thawai C."/>
        </authorList>
    </citation>
    <scope>NUCLEOTIDE SEQUENCE [LARGE SCALE GENOMIC DNA]</scope>
    <source>
        <strain evidence="1 2">DSM 45428</strain>
    </source>
</reference>
<evidence type="ECO:0008006" key="3">
    <source>
        <dbReference type="Google" id="ProtNLM"/>
    </source>
</evidence>
<evidence type="ECO:0000313" key="2">
    <source>
        <dbReference type="Proteomes" id="UP000316541"/>
    </source>
</evidence>
<name>A0A544XSV6_9ACTN</name>
<gene>
    <name evidence="1" type="ORF">FLX08_39215</name>
</gene>
<proteinExistence type="predicted"/>
<comment type="caution">
    <text evidence="1">The sequence shown here is derived from an EMBL/GenBank/DDBJ whole genome shotgun (WGS) entry which is preliminary data.</text>
</comment>
<protein>
    <recommendedName>
        <fullName evidence="3">Replication initiation protein</fullName>
    </recommendedName>
</protein>